<reference evidence="2 3" key="1">
    <citation type="submission" date="2016-10" db="EMBL/GenBank/DDBJ databases">
        <title>Draft Genome sequence of Roseomonas sp. strain M3.</title>
        <authorList>
            <person name="Subhash Y."/>
            <person name="Lee S."/>
        </authorList>
    </citation>
    <scope>NUCLEOTIDE SEQUENCE [LARGE SCALE GENOMIC DNA]</scope>
    <source>
        <strain evidence="2 3">M3</strain>
    </source>
</reference>
<feature type="signal peptide" evidence="1">
    <location>
        <begin position="1"/>
        <end position="17"/>
    </location>
</feature>
<name>A0A1V2H9F4_9PROT</name>
<dbReference type="Proteomes" id="UP000188879">
    <property type="component" value="Unassembled WGS sequence"/>
</dbReference>
<organism evidence="2 3">
    <name type="scientific">Teichococcus deserti</name>
    <dbReference type="NCBI Taxonomy" id="1817963"/>
    <lineage>
        <taxon>Bacteria</taxon>
        <taxon>Pseudomonadati</taxon>
        <taxon>Pseudomonadota</taxon>
        <taxon>Alphaproteobacteria</taxon>
        <taxon>Acetobacterales</taxon>
        <taxon>Roseomonadaceae</taxon>
        <taxon>Roseomonas</taxon>
    </lineage>
</organism>
<feature type="chain" id="PRO_5012279296" evidence="1">
    <location>
        <begin position="18"/>
        <end position="146"/>
    </location>
</feature>
<proteinExistence type="predicted"/>
<accession>A0A1V2H9F4</accession>
<keyword evidence="3" id="KW-1185">Reference proteome</keyword>
<dbReference type="AlphaFoldDB" id="A0A1V2H9F4"/>
<protein>
    <submittedName>
        <fullName evidence="2">Uncharacterized protein</fullName>
    </submittedName>
</protein>
<gene>
    <name evidence="2" type="ORF">BKE38_02670</name>
</gene>
<evidence type="ECO:0000313" key="2">
    <source>
        <dbReference type="EMBL" id="ONG58700.1"/>
    </source>
</evidence>
<dbReference type="EMBL" id="MLCO01000016">
    <property type="protein sequence ID" value="ONG58700.1"/>
    <property type="molecule type" value="Genomic_DNA"/>
</dbReference>
<evidence type="ECO:0000313" key="3">
    <source>
        <dbReference type="Proteomes" id="UP000188879"/>
    </source>
</evidence>
<comment type="caution">
    <text evidence="2">The sequence shown here is derived from an EMBL/GenBank/DDBJ whole genome shotgun (WGS) entry which is preliminary data.</text>
</comment>
<evidence type="ECO:0000256" key="1">
    <source>
        <dbReference type="SAM" id="SignalP"/>
    </source>
</evidence>
<keyword evidence="1" id="KW-0732">Signal</keyword>
<sequence>MLLGAMLALLAAAPAAAHDALPLLENDLAAQDAARAARSWQIARAREAGVEPRIRTARIDLNGDGQPDIIATLQTPQKCAAMGLRDCPLIVLKAEGNRFVEIGTFFGDEVQMVDQRHQGWQAFESRFTNSPWRRTTWNGTMYRLVR</sequence>